<feature type="domain" description="HTH araC/xylS-type" evidence="4">
    <location>
        <begin position="191"/>
        <end position="289"/>
    </location>
</feature>
<keyword evidence="6" id="KW-1185">Reference proteome</keyword>
<evidence type="ECO:0000313" key="5">
    <source>
        <dbReference type="EMBL" id="MDQ1096837.1"/>
    </source>
</evidence>
<dbReference type="PROSITE" id="PS01124">
    <property type="entry name" value="HTH_ARAC_FAMILY_2"/>
    <property type="match status" value="1"/>
</dbReference>
<dbReference type="SUPFAM" id="SSF46689">
    <property type="entry name" value="Homeodomain-like"/>
    <property type="match status" value="1"/>
</dbReference>
<dbReference type="Pfam" id="PF12833">
    <property type="entry name" value="HTH_18"/>
    <property type="match status" value="1"/>
</dbReference>
<keyword evidence="3" id="KW-0804">Transcription</keyword>
<evidence type="ECO:0000313" key="6">
    <source>
        <dbReference type="Proteomes" id="UP001225072"/>
    </source>
</evidence>
<dbReference type="EMBL" id="JAUTAL010000001">
    <property type="protein sequence ID" value="MDQ1096837.1"/>
    <property type="molecule type" value="Genomic_DNA"/>
</dbReference>
<dbReference type="SMART" id="SM00342">
    <property type="entry name" value="HTH_ARAC"/>
    <property type="match status" value="1"/>
</dbReference>
<dbReference type="InterPro" id="IPR037923">
    <property type="entry name" value="HTH-like"/>
</dbReference>
<dbReference type="PANTHER" id="PTHR43280:SF32">
    <property type="entry name" value="TRANSCRIPTIONAL REGULATORY PROTEIN"/>
    <property type="match status" value="1"/>
</dbReference>
<reference evidence="5 6" key="1">
    <citation type="submission" date="2023-07" db="EMBL/GenBank/DDBJ databases">
        <title>Functional and genomic diversity of the sorghum phyllosphere microbiome.</title>
        <authorList>
            <person name="Shade A."/>
        </authorList>
    </citation>
    <scope>NUCLEOTIDE SEQUENCE [LARGE SCALE GENOMIC DNA]</scope>
    <source>
        <strain evidence="5 6">SORGH_AS_1064</strain>
    </source>
</reference>
<protein>
    <submittedName>
        <fullName evidence="5">AraC family transcriptional activator of pobA</fullName>
    </submittedName>
</protein>
<dbReference type="Proteomes" id="UP001225072">
    <property type="component" value="Unassembled WGS sequence"/>
</dbReference>
<keyword evidence="2" id="KW-0238">DNA-binding</keyword>
<sequence length="297" mass="34414">MLNQDIRTFTLNQLGTHSILRGELVLLTVSEFLCKAIDGSHFKNKFYAVLMFSKGQGSLQIDHQIFEIRPNSFFFINYHQAYSFTGTEACEGSVILFTKSFYNYIYTGNRLIKSDTALEDLFPSITGLTAEKRKDLWQSFEALKKEYSSRNSLFKEIACLQLKVMMLKYIRNTRPVHPIQEAPDRKKELADKFSELVNLNFRELKSTSEYAEKLSITPNYLNAVIRERLDMTAGQLIKNRVILEAERLLLHTTLSIAEIAYGLGFSDRSHFGKYFKAEKKYSPNEYRKKESRTVINT</sequence>
<evidence type="ECO:0000256" key="3">
    <source>
        <dbReference type="ARBA" id="ARBA00023163"/>
    </source>
</evidence>
<evidence type="ECO:0000256" key="2">
    <source>
        <dbReference type="ARBA" id="ARBA00023125"/>
    </source>
</evidence>
<dbReference type="SUPFAM" id="SSF51215">
    <property type="entry name" value="Regulatory protein AraC"/>
    <property type="match status" value="1"/>
</dbReference>
<accession>A0ABU0TII3</accession>
<name>A0ABU0TII3_9FLAO</name>
<keyword evidence="1" id="KW-0805">Transcription regulation</keyword>
<dbReference type="PANTHER" id="PTHR43280">
    <property type="entry name" value="ARAC-FAMILY TRANSCRIPTIONAL REGULATOR"/>
    <property type="match status" value="1"/>
</dbReference>
<dbReference type="InterPro" id="IPR009057">
    <property type="entry name" value="Homeodomain-like_sf"/>
</dbReference>
<gene>
    <name evidence="5" type="ORF">QE404_001984</name>
</gene>
<organism evidence="5 6">
    <name type="scientific">Chryseobacterium camelliae</name>
    <dbReference type="NCBI Taxonomy" id="1265445"/>
    <lineage>
        <taxon>Bacteria</taxon>
        <taxon>Pseudomonadati</taxon>
        <taxon>Bacteroidota</taxon>
        <taxon>Flavobacteriia</taxon>
        <taxon>Flavobacteriales</taxon>
        <taxon>Weeksellaceae</taxon>
        <taxon>Chryseobacterium group</taxon>
        <taxon>Chryseobacterium</taxon>
    </lineage>
</organism>
<dbReference type="Gene3D" id="1.10.10.60">
    <property type="entry name" value="Homeodomain-like"/>
    <property type="match status" value="1"/>
</dbReference>
<evidence type="ECO:0000259" key="4">
    <source>
        <dbReference type="PROSITE" id="PS01124"/>
    </source>
</evidence>
<dbReference type="InterPro" id="IPR018060">
    <property type="entry name" value="HTH_AraC"/>
</dbReference>
<evidence type="ECO:0000256" key="1">
    <source>
        <dbReference type="ARBA" id="ARBA00023015"/>
    </source>
</evidence>
<dbReference type="RefSeq" id="WP_307449892.1">
    <property type="nucleotide sequence ID" value="NZ_JAUTAL010000001.1"/>
</dbReference>
<comment type="caution">
    <text evidence="5">The sequence shown here is derived from an EMBL/GenBank/DDBJ whole genome shotgun (WGS) entry which is preliminary data.</text>
</comment>
<proteinExistence type="predicted"/>